<gene>
    <name evidence="8" type="ORF">POT9AD_0085</name>
</gene>
<dbReference type="GO" id="GO:0015562">
    <property type="term" value="F:efflux transmembrane transporter activity"/>
    <property type="evidence" value="ECO:0007669"/>
    <property type="project" value="InterPro"/>
</dbReference>
<comment type="similarity">
    <text evidence="2">Belongs to the outer membrane factor (OMF) (TC 1.B.17) family.</text>
</comment>
<evidence type="ECO:0000256" key="4">
    <source>
        <dbReference type="ARBA" id="ARBA00022692"/>
    </source>
</evidence>
<dbReference type="Gene3D" id="1.20.1600.10">
    <property type="entry name" value="Outer membrane efflux proteins (OEP)"/>
    <property type="match status" value="1"/>
</dbReference>
<dbReference type="InterPro" id="IPR010131">
    <property type="entry name" value="MdtP/NodT-like"/>
</dbReference>
<evidence type="ECO:0000256" key="7">
    <source>
        <dbReference type="ARBA" id="ARBA00023288"/>
    </source>
</evidence>
<dbReference type="InterPro" id="IPR003423">
    <property type="entry name" value="OMP_efflux"/>
</dbReference>
<evidence type="ECO:0000313" key="8">
    <source>
        <dbReference type="EMBL" id="VDN61081.1"/>
    </source>
</evidence>
<keyword evidence="3" id="KW-1134">Transmembrane beta strand</keyword>
<proteinExistence type="inferred from homology"/>
<evidence type="ECO:0000256" key="5">
    <source>
        <dbReference type="ARBA" id="ARBA00023139"/>
    </source>
</evidence>
<evidence type="ECO:0000256" key="2">
    <source>
        <dbReference type="ARBA" id="ARBA00007613"/>
    </source>
</evidence>
<evidence type="ECO:0000256" key="6">
    <source>
        <dbReference type="ARBA" id="ARBA00023237"/>
    </source>
</evidence>
<evidence type="ECO:0000256" key="3">
    <source>
        <dbReference type="ARBA" id="ARBA00022452"/>
    </source>
</evidence>
<dbReference type="SUPFAM" id="SSF56954">
    <property type="entry name" value="Outer membrane efflux proteins (OEP)"/>
    <property type="match status" value="1"/>
</dbReference>
<dbReference type="Pfam" id="PF02321">
    <property type="entry name" value="OEP"/>
    <property type="match status" value="2"/>
</dbReference>
<dbReference type="EMBL" id="LR130779">
    <property type="protein sequence ID" value="VDN61081.1"/>
    <property type="molecule type" value="Genomic_DNA"/>
</dbReference>
<dbReference type="AlphaFoldDB" id="A0A653AXJ9"/>
<keyword evidence="7" id="KW-0449">Lipoprotein</keyword>
<dbReference type="PANTHER" id="PTHR30203">
    <property type="entry name" value="OUTER MEMBRANE CATION EFFLUX PROTEIN"/>
    <property type="match status" value="1"/>
</dbReference>
<keyword evidence="6" id="KW-0998">Cell outer membrane</keyword>
<dbReference type="GO" id="GO:0016020">
    <property type="term" value="C:membrane"/>
    <property type="evidence" value="ECO:0007669"/>
    <property type="project" value="UniProtKB-SubCell"/>
</dbReference>
<name>A0A653AXJ9_ECTOL</name>
<sequence>MPVFRLRRRHLTVAVFAGSLALPGLAAALSLDEALRLAEDQAPSLAAEAANLEAARQSAIPAGALPDPRLSLGLRNVPIESDAAWRFDQEPMTMQAIGFTQEVPNRAKRRARIEAARAGVDFAEQRQQIARLEVRRQVAEAWIAARSVDEKLSLFKQLYDENRLLEHAVRARIAGGGGSAADAVVPRQEAALLAEKEDELQRTQAVARAALRRWIGAAAEQPLSGAWPDWPTDAVWYRSHLQHHPQLQAYEPLTRQAEARLNEAIADKRPDWGWGVEYGRREAFGDMLSLNLSIDLPLFAGTRQNPRIAAEEARLAQVSAEREDALRRHTETLSADLAELQRLQSTLARLEQTLLPLAADKVRLTLADYRGGRGDLGSVVAAREALLQTRLRRIDVARDRALANARLHFAFGETP</sequence>
<comment type="subcellular location">
    <subcellularLocation>
        <location evidence="1">Cell outer membrane</location>
    </subcellularLocation>
</comment>
<reference evidence="8" key="1">
    <citation type="submission" date="2018-11" db="EMBL/GenBank/DDBJ databases">
        <authorList>
            <consortium name="Genoscope - CEA"/>
            <person name="William W."/>
        </authorList>
    </citation>
    <scope>NUCLEOTIDE SEQUENCE [LARGE SCALE GENOMIC DNA]</scope>
    <source>
        <strain evidence="8">T9AD</strain>
    </source>
</reference>
<evidence type="ECO:0000256" key="1">
    <source>
        <dbReference type="ARBA" id="ARBA00004442"/>
    </source>
</evidence>
<organism evidence="8">
    <name type="scientific">Ectopseudomonas oleovorans</name>
    <name type="common">Pseudomonas oleovorans</name>
    <dbReference type="NCBI Taxonomy" id="301"/>
    <lineage>
        <taxon>Bacteria</taxon>
        <taxon>Pseudomonadati</taxon>
        <taxon>Pseudomonadota</taxon>
        <taxon>Gammaproteobacteria</taxon>
        <taxon>Pseudomonadales</taxon>
        <taxon>Pseudomonadaceae</taxon>
        <taxon>Ectopseudomonas</taxon>
    </lineage>
</organism>
<accession>A0A653AXJ9</accession>
<protein>
    <submittedName>
        <fullName evidence="8">Cytochrome C</fullName>
    </submittedName>
</protein>
<keyword evidence="5" id="KW-0564">Palmitate</keyword>
<dbReference type="OrthoDB" id="5607838at2"/>
<dbReference type="PANTHER" id="PTHR30203:SF24">
    <property type="entry name" value="BLR4935 PROTEIN"/>
    <property type="match status" value="1"/>
</dbReference>
<keyword evidence="3" id="KW-0472">Membrane</keyword>
<keyword evidence="4" id="KW-0812">Transmembrane</keyword>